<dbReference type="EMBL" id="ML208677">
    <property type="protein sequence ID" value="TFK61267.1"/>
    <property type="molecule type" value="Genomic_DNA"/>
</dbReference>
<name>A0ACD3A8X8_9AGAR</name>
<evidence type="ECO:0000313" key="2">
    <source>
        <dbReference type="Proteomes" id="UP000308600"/>
    </source>
</evidence>
<proteinExistence type="predicted"/>
<sequence>MDQPQAEYHPYDPHFEERFQIDEEILLLQNRLQTLKRTRNSLLPISTLPREILTEIFLLASTAHEDGLIASEWVPKMSWVCHSWRTLALDNPLLWTEIGEALSETWAKEFLKRSKSAAIYLEIYYRQEQDDLMASLPSQFHRIRYLKLVNADRQENLESVLTAPAPILYSLDLWGWQLPRQLFSGQSPFLHIIRLTSCRAFDFDNLVSLSSQLTEFHLDHPIPEPSLHQLLVGLGSFPHLQILTLTDTLGQSDLIYRDTGPPLPHIELLALRSFTIHGCPISPVSHLLCHIAVKQDLIAHIHVKEPTCDHLLPTALSLYEHFELFSLHVSRTFFHLTMSRSAPDHPTAMAQLSTGLMTPTGLCLLLSSMSTTFPSLRSVVLLQGHYDHGTPQISFWSDMLSPQPDLQVMKLGGVYAVSFIEYMASLQTPNSSGSSAQTHIPFRSLHTLTIQDVPVASWPGPLTCRSFFQAFKKRKEGGIGLEELVISLDYQLQGFDDIPLSSCAAVVHVAMQEH</sequence>
<protein>
    <submittedName>
        <fullName evidence="1">Uncharacterized protein</fullName>
    </submittedName>
</protein>
<accession>A0ACD3A8X8</accession>
<evidence type="ECO:0000313" key="1">
    <source>
        <dbReference type="EMBL" id="TFK61267.1"/>
    </source>
</evidence>
<organism evidence="1 2">
    <name type="scientific">Pluteus cervinus</name>
    <dbReference type="NCBI Taxonomy" id="181527"/>
    <lineage>
        <taxon>Eukaryota</taxon>
        <taxon>Fungi</taxon>
        <taxon>Dikarya</taxon>
        <taxon>Basidiomycota</taxon>
        <taxon>Agaricomycotina</taxon>
        <taxon>Agaricomycetes</taxon>
        <taxon>Agaricomycetidae</taxon>
        <taxon>Agaricales</taxon>
        <taxon>Pluteineae</taxon>
        <taxon>Pluteaceae</taxon>
        <taxon>Pluteus</taxon>
    </lineage>
</organism>
<gene>
    <name evidence="1" type="ORF">BDN72DRAFT_965270</name>
</gene>
<dbReference type="Proteomes" id="UP000308600">
    <property type="component" value="Unassembled WGS sequence"/>
</dbReference>
<keyword evidence="2" id="KW-1185">Reference proteome</keyword>
<reference evidence="1 2" key="1">
    <citation type="journal article" date="2019" name="Nat. Ecol. Evol.">
        <title>Megaphylogeny resolves global patterns of mushroom evolution.</title>
        <authorList>
            <person name="Varga T."/>
            <person name="Krizsan K."/>
            <person name="Foldi C."/>
            <person name="Dima B."/>
            <person name="Sanchez-Garcia M."/>
            <person name="Sanchez-Ramirez S."/>
            <person name="Szollosi G.J."/>
            <person name="Szarkandi J.G."/>
            <person name="Papp V."/>
            <person name="Albert L."/>
            <person name="Andreopoulos W."/>
            <person name="Angelini C."/>
            <person name="Antonin V."/>
            <person name="Barry K.W."/>
            <person name="Bougher N.L."/>
            <person name="Buchanan P."/>
            <person name="Buyck B."/>
            <person name="Bense V."/>
            <person name="Catcheside P."/>
            <person name="Chovatia M."/>
            <person name="Cooper J."/>
            <person name="Damon W."/>
            <person name="Desjardin D."/>
            <person name="Finy P."/>
            <person name="Geml J."/>
            <person name="Haridas S."/>
            <person name="Hughes K."/>
            <person name="Justo A."/>
            <person name="Karasinski D."/>
            <person name="Kautmanova I."/>
            <person name="Kiss B."/>
            <person name="Kocsube S."/>
            <person name="Kotiranta H."/>
            <person name="LaButti K.M."/>
            <person name="Lechner B.E."/>
            <person name="Liimatainen K."/>
            <person name="Lipzen A."/>
            <person name="Lukacs Z."/>
            <person name="Mihaltcheva S."/>
            <person name="Morgado L.N."/>
            <person name="Niskanen T."/>
            <person name="Noordeloos M.E."/>
            <person name="Ohm R.A."/>
            <person name="Ortiz-Santana B."/>
            <person name="Ovrebo C."/>
            <person name="Racz N."/>
            <person name="Riley R."/>
            <person name="Savchenko A."/>
            <person name="Shiryaev A."/>
            <person name="Soop K."/>
            <person name="Spirin V."/>
            <person name="Szebenyi C."/>
            <person name="Tomsovsky M."/>
            <person name="Tulloss R.E."/>
            <person name="Uehling J."/>
            <person name="Grigoriev I.V."/>
            <person name="Vagvolgyi C."/>
            <person name="Papp T."/>
            <person name="Martin F.M."/>
            <person name="Miettinen O."/>
            <person name="Hibbett D.S."/>
            <person name="Nagy L.G."/>
        </authorList>
    </citation>
    <scope>NUCLEOTIDE SEQUENCE [LARGE SCALE GENOMIC DNA]</scope>
    <source>
        <strain evidence="1 2">NL-1719</strain>
    </source>
</reference>